<protein>
    <recommendedName>
        <fullName evidence="3">AsmA family protein</fullName>
    </recommendedName>
</protein>
<evidence type="ECO:0000313" key="2">
    <source>
        <dbReference type="Proteomes" id="UP000036027"/>
    </source>
</evidence>
<name>A0A0J0YP39_9NEIS</name>
<feature type="non-terminal residue" evidence="1">
    <location>
        <position position="82"/>
    </location>
</feature>
<reference evidence="1 2" key="1">
    <citation type="submission" date="2014-11" db="EMBL/GenBank/DDBJ databases">
        <title>Genome of a novel goose pathogen.</title>
        <authorList>
            <person name="Hansen C.M."/>
            <person name="Hueffer K."/>
            <person name="Choi S.C."/>
        </authorList>
    </citation>
    <scope>NUCLEOTIDE SEQUENCE [LARGE SCALE GENOMIC DNA]</scope>
    <source>
        <strain evidence="1 2">KH1503</strain>
    </source>
</reference>
<feature type="non-terminal residue" evidence="1">
    <location>
        <position position="1"/>
    </location>
</feature>
<dbReference type="AlphaFoldDB" id="A0A0J0YP39"/>
<proteinExistence type="predicted"/>
<evidence type="ECO:0008006" key="3">
    <source>
        <dbReference type="Google" id="ProtNLM"/>
    </source>
</evidence>
<sequence length="82" mass="8936">NLDINTPELEKFGFGLNGLLAARGSIAGEPSKIEANLSGQERNLRLSSTLQVNNLDFKLQCSPDYNRPLNVELQGNKIIIPG</sequence>
<dbReference type="EMBL" id="JTDO01000120">
    <property type="protein sequence ID" value="KLT71897.1"/>
    <property type="molecule type" value="Genomic_DNA"/>
</dbReference>
<dbReference type="Proteomes" id="UP000036027">
    <property type="component" value="Unassembled WGS sequence"/>
</dbReference>
<accession>A0A0J0YP39</accession>
<comment type="caution">
    <text evidence="1">The sequence shown here is derived from an EMBL/GenBank/DDBJ whole genome shotgun (WGS) entry which is preliminary data.</text>
</comment>
<keyword evidence="2" id="KW-1185">Reference proteome</keyword>
<gene>
    <name evidence="1" type="ORF">PL75_11175</name>
</gene>
<evidence type="ECO:0000313" key="1">
    <source>
        <dbReference type="EMBL" id="KLT71897.1"/>
    </source>
</evidence>
<dbReference type="RefSeq" id="WP_047762008.1">
    <property type="nucleotide sequence ID" value="NZ_JTDO01000120.1"/>
</dbReference>
<organism evidence="1 2">
    <name type="scientific">Neisseria arctica</name>
    <dbReference type="NCBI Taxonomy" id="1470200"/>
    <lineage>
        <taxon>Bacteria</taxon>
        <taxon>Pseudomonadati</taxon>
        <taxon>Pseudomonadota</taxon>
        <taxon>Betaproteobacteria</taxon>
        <taxon>Neisseriales</taxon>
        <taxon>Neisseriaceae</taxon>
        <taxon>Neisseria</taxon>
    </lineage>
</organism>